<keyword evidence="1" id="KW-1133">Transmembrane helix</keyword>
<name>A0A1H0G5N6_9RHOB</name>
<proteinExistence type="predicted"/>
<evidence type="ECO:0000313" key="2">
    <source>
        <dbReference type="EMBL" id="SHJ85264.1"/>
    </source>
</evidence>
<dbReference type="Proteomes" id="UP000324252">
    <property type="component" value="Unassembled WGS sequence"/>
</dbReference>
<keyword evidence="3" id="KW-1185">Reference proteome</keyword>
<evidence type="ECO:0008006" key="4">
    <source>
        <dbReference type="Google" id="ProtNLM"/>
    </source>
</evidence>
<keyword evidence="1" id="KW-0472">Membrane</keyword>
<dbReference type="Pfam" id="PF14329">
    <property type="entry name" value="DUF4386"/>
    <property type="match status" value="1"/>
</dbReference>
<protein>
    <recommendedName>
        <fullName evidence="4">DUF4386 domain-containing protein</fullName>
    </recommendedName>
</protein>
<gene>
    <name evidence="2" type="ORF">SAMN05444142_102105</name>
</gene>
<accession>A0A1H0G5N6</accession>
<dbReference type="RefSeq" id="WP_149787790.1">
    <property type="nucleotide sequence ID" value="NZ_FNIO01000003.1"/>
</dbReference>
<dbReference type="InterPro" id="IPR025495">
    <property type="entry name" value="DUF4386"/>
</dbReference>
<dbReference type="OrthoDB" id="5421633at2"/>
<dbReference type="AlphaFoldDB" id="A0A1H0G5N6"/>
<evidence type="ECO:0000313" key="3">
    <source>
        <dbReference type="Proteomes" id="UP000324252"/>
    </source>
</evidence>
<feature type="transmembrane region" description="Helical" evidence="1">
    <location>
        <begin position="75"/>
        <end position="98"/>
    </location>
</feature>
<sequence length="203" mass="21046">MPVSPRFAGILYLVIILCGVASEAVFRAPFRADPALVVGDALGLRISMLADLAMALADVGLAVLLLALLQPFGTWLAVAATAFRLVQAACIAGGLGWIMAAILDPSGAGDWLSLHGVAYDVSLAFFAVNCVLTGVLLQRAGLWWLGRGVVASGIVYATGSVLRIVAPAMADGFAVAYAVSLVAETAFCLWLLLGARGLMLRTE</sequence>
<feature type="transmembrane region" description="Helical" evidence="1">
    <location>
        <begin position="144"/>
        <end position="166"/>
    </location>
</feature>
<reference evidence="2 3" key="1">
    <citation type="submission" date="2016-11" db="EMBL/GenBank/DDBJ databases">
        <authorList>
            <person name="Varghese N."/>
            <person name="Submissions S."/>
        </authorList>
    </citation>
    <scope>NUCLEOTIDE SEQUENCE [LARGE SCALE GENOMIC DNA]</scope>
    <source>
        <strain evidence="2 3">DSM 29620</strain>
    </source>
</reference>
<organism evidence="2 3">
    <name type="scientific">Lutimaribacter pacificus</name>
    <dbReference type="NCBI Taxonomy" id="391948"/>
    <lineage>
        <taxon>Bacteria</taxon>
        <taxon>Pseudomonadati</taxon>
        <taxon>Pseudomonadota</taxon>
        <taxon>Alphaproteobacteria</taxon>
        <taxon>Rhodobacterales</taxon>
        <taxon>Roseobacteraceae</taxon>
        <taxon>Lutimaribacter</taxon>
    </lineage>
</organism>
<feature type="transmembrane region" description="Helical" evidence="1">
    <location>
        <begin position="118"/>
        <end position="137"/>
    </location>
</feature>
<dbReference type="EMBL" id="FQZZ01000002">
    <property type="protein sequence ID" value="SHJ85264.1"/>
    <property type="molecule type" value="Genomic_DNA"/>
</dbReference>
<keyword evidence="1" id="KW-0812">Transmembrane</keyword>
<feature type="transmembrane region" description="Helical" evidence="1">
    <location>
        <begin position="46"/>
        <end position="68"/>
    </location>
</feature>
<evidence type="ECO:0000256" key="1">
    <source>
        <dbReference type="SAM" id="Phobius"/>
    </source>
</evidence>
<feature type="transmembrane region" description="Helical" evidence="1">
    <location>
        <begin position="172"/>
        <end position="193"/>
    </location>
</feature>